<dbReference type="AlphaFoldDB" id="A0A0C2FNY9"/>
<evidence type="ECO:0000313" key="2">
    <source>
        <dbReference type="Proteomes" id="UP000054047"/>
    </source>
</evidence>
<evidence type="ECO:0000313" key="1">
    <source>
        <dbReference type="EMBL" id="KIH48409.1"/>
    </source>
</evidence>
<dbReference type="Proteomes" id="UP000054047">
    <property type="component" value="Unassembled WGS sequence"/>
</dbReference>
<feature type="non-terminal residue" evidence="1">
    <location>
        <position position="170"/>
    </location>
</feature>
<dbReference type="OrthoDB" id="5575062at2759"/>
<accession>A0A0C2FNY9</accession>
<protein>
    <submittedName>
        <fullName evidence="1">Uncharacterized protein</fullName>
    </submittedName>
</protein>
<keyword evidence="2" id="KW-1185">Reference proteome</keyword>
<proteinExistence type="predicted"/>
<name>A0A0C2FNY9_9BILA</name>
<reference evidence="1 2" key="1">
    <citation type="submission" date="2013-12" db="EMBL/GenBank/DDBJ databases">
        <title>Draft genome of the parsitic nematode Ancylostoma duodenale.</title>
        <authorList>
            <person name="Mitreva M."/>
        </authorList>
    </citation>
    <scope>NUCLEOTIDE SEQUENCE [LARGE SCALE GENOMIC DNA]</scope>
    <source>
        <strain evidence="1 2">Zhejiang</strain>
    </source>
</reference>
<sequence length="170" mass="19311">MIDTFLKSKAASISSITYKGDRTKNAQFVVISLRNNMFELGDRLVGIYKIFLENRLNVKIDTQLAQTFDRTQSVVIDPPQVQSVQEECARRDQEVLTKSCSASDEEMDDVDDISSMIKESQRRRSRSFSRGDNKEVLFIVDTHLIGIGCLGCRSARGYLLLRKIVKLTLL</sequence>
<gene>
    <name evidence="1" type="ORF">ANCDUO_21523</name>
</gene>
<dbReference type="EMBL" id="KN759924">
    <property type="protein sequence ID" value="KIH48409.1"/>
    <property type="molecule type" value="Genomic_DNA"/>
</dbReference>
<organism evidence="1 2">
    <name type="scientific">Ancylostoma duodenale</name>
    <dbReference type="NCBI Taxonomy" id="51022"/>
    <lineage>
        <taxon>Eukaryota</taxon>
        <taxon>Metazoa</taxon>
        <taxon>Ecdysozoa</taxon>
        <taxon>Nematoda</taxon>
        <taxon>Chromadorea</taxon>
        <taxon>Rhabditida</taxon>
        <taxon>Rhabditina</taxon>
        <taxon>Rhabditomorpha</taxon>
        <taxon>Strongyloidea</taxon>
        <taxon>Ancylostomatidae</taxon>
        <taxon>Ancylostomatinae</taxon>
        <taxon>Ancylostoma</taxon>
    </lineage>
</organism>